<dbReference type="InterPro" id="IPR036397">
    <property type="entry name" value="RNaseH_sf"/>
</dbReference>
<protein>
    <submittedName>
        <fullName evidence="1">Uncharacterized protein</fullName>
    </submittedName>
</protein>
<dbReference type="GO" id="GO:0003676">
    <property type="term" value="F:nucleic acid binding"/>
    <property type="evidence" value="ECO:0007669"/>
    <property type="project" value="InterPro"/>
</dbReference>
<dbReference type="PANTHER" id="PTHR47326">
    <property type="entry name" value="TRANSPOSABLE ELEMENT TC3 TRANSPOSASE-LIKE PROTEIN"/>
    <property type="match status" value="1"/>
</dbReference>
<evidence type="ECO:0000313" key="2">
    <source>
        <dbReference type="Proteomes" id="UP000499080"/>
    </source>
</evidence>
<gene>
    <name evidence="1" type="ORF">AVEN_159777_1</name>
</gene>
<sequence length="116" mass="13522">MIAVTAPTQKLRMQPSSAQSLPLLVHRVIGVAETQPNTDTIRELWNVWFQHDDAPIHKISSVKQYLVEELEEQIIEYFGFQESHPRSTDRTPMNFYLWGYLKQQVYATPPPKLQDL</sequence>
<dbReference type="Proteomes" id="UP000499080">
    <property type="component" value="Unassembled WGS sequence"/>
</dbReference>
<evidence type="ECO:0000313" key="1">
    <source>
        <dbReference type="EMBL" id="GBM13358.1"/>
    </source>
</evidence>
<organism evidence="1 2">
    <name type="scientific">Araneus ventricosus</name>
    <name type="common">Orbweaver spider</name>
    <name type="synonym">Epeira ventricosa</name>
    <dbReference type="NCBI Taxonomy" id="182803"/>
    <lineage>
        <taxon>Eukaryota</taxon>
        <taxon>Metazoa</taxon>
        <taxon>Ecdysozoa</taxon>
        <taxon>Arthropoda</taxon>
        <taxon>Chelicerata</taxon>
        <taxon>Arachnida</taxon>
        <taxon>Araneae</taxon>
        <taxon>Araneomorphae</taxon>
        <taxon>Entelegynae</taxon>
        <taxon>Araneoidea</taxon>
        <taxon>Araneidae</taxon>
        <taxon>Araneus</taxon>
    </lineage>
</organism>
<comment type="caution">
    <text evidence="1">The sequence shown here is derived from an EMBL/GenBank/DDBJ whole genome shotgun (WGS) entry which is preliminary data.</text>
</comment>
<dbReference type="Gene3D" id="3.30.420.10">
    <property type="entry name" value="Ribonuclease H-like superfamily/Ribonuclease H"/>
    <property type="match status" value="1"/>
</dbReference>
<dbReference type="EMBL" id="BGPR01000326">
    <property type="protein sequence ID" value="GBM13358.1"/>
    <property type="molecule type" value="Genomic_DNA"/>
</dbReference>
<reference evidence="1 2" key="1">
    <citation type="journal article" date="2019" name="Sci. Rep.">
        <title>Orb-weaving spider Araneus ventricosus genome elucidates the spidroin gene catalogue.</title>
        <authorList>
            <person name="Kono N."/>
            <person name="Nakamura H."/>
            <person name="Ohtoshi R."/>
            <person name="Moran D.A.P."/>
            <person name="Shinohara A."/>
            <person name="Yoshida Y."/>
            <person name="Fujiwara M."/>
            <person name="Mori M."/>
            <person name="Tomita M."/>
            <person name="Arakawa K."/>
        </authorList>
    </citation>
    <scope>NUCLEOTIDE SEQUENCE [LARGE SCALE GENOMIC DNA]</scope>
</reference>
<dbReference type="PANTHER" id="PTHR47326:SF1">
    <property type="entry name" value="HTH PSQ-TYPE DOMAIN-CONTAINING PROTEIN"/>
    <property type="match status" value="1"/>
</dbReference>
<dbReference type="AlphaFoldDB" id="A0A4Y2DBE7"/>
<accession>A0A4Y2DBE7</accession>
<keyword evidence="2" id="KW-1185">Reference proteome</keyword>
<name>A0A4Y2DBE7_ARAVE</name>
<proteinExistence type="predicted"/>